<dbReference type="PANTHER" id="PTHR42648:SF32">
    <property type="entry name" value="RIBONUCLEASE H-LIKE DOMAIN, GAG-PRE-INTEGRASE DOMAIN PROTEIN-RELATED"/>
    <property type="match status" value="1"/>
</dbReference>
<dbReference type="InterPro" id="IPR012337">
    <property type="entry name" value="RNaseH-like_sf"/>
</dbReference>
<keyword evidence="2" id="KW-0378">Hydrolase</keyword>
<evidence type="ECO:0000259" key="4">
    <source>
        <dbReference type="PROSITE" id="PS50994"/>
    </source>
</evidence>
<reference evidence="5" key="1">
    <citation type="journal article" date="2022" name="Int. J. Mol. Sci.">
        <title>Draft Genome of Tanacetum Coccineum: Genomic Comparison of Closely Related Tanacetum-Family Plants.</title>
        <authorList>
            <person name="Yamashiro T."/>
            <person name="Shiraishi A."/>
            <person name="Nakayama K."/>
            <person name="Satake H."/>
        </authorList>
    </citation>
    <scope>NUCLEOTIDE SEQUENCE</scope>
</reference>
<sequence length="790" mass="91112">MDLCGPIRAASINGKKYIIMIVDDFSRYTWVYFLHSKDETLEIIKKFIAQAQLNYKAKVCKIHTDNGTEFKNATLKAHYEKLGIMQQFLTARTPQQNGVVERCNHTLVEAARIMLIFSRLPEFLWAEAVATTCFTQNRSIIHTRHNKTPYELLRGRKPNVEYFHVFGSLCYPTNDRDDLGKMKPKADIGVFIAMASKHDCLEPVLQRFNNNTSSVDTINTPSKNDLENLFGPMFEEYFEKRSFDTPINSAAQPTQFHKDSPSTSSIIVDEHEAPPIETTSDEQTSPISLTDADEFNQEDSADFNGNLDFVPYNTSSHEEIESSTADLEPSNVQNFHQVQPSTHIWTKDHPLDQVIGDPSKPVMTRQKLQTDSEELVPRPEGKNIIALKWLWKNKCDAENIMVRNKTRLVAKGYRQEEGIDFEESFAPVARLEAIQMFIAYAAHKNITIFPMDVPNGLSHNESIERGDLCLLKEHVEKGTVELYFVSTEYQLADLFTKALPKERFEYLVHRIASSSVPWIYMAQFWHTLKKDRSKYRLTFMLDKKMLSLTLDDFRTIFHLPQANDNNHESFVPPPSFLDMVPFYKNELGFTMELKTSSSFKTTGLMQPWQTLCKIFSKCLITRLLWEGLYYYLHHPTSSIPYPRFTKIIISHYMTNFPEISRRARYIYHNLKDDDIMKNIFNSGRHKDRVGMKIPDWMISDEMMHTEHYRMYAKVFGIDVPLTQSQPTESTQGMHRTPSAPRSPNPKVDAGESSAPKRSTVIRFRIPQRRSTRLTSPALVPTVDKADGMIL</sequence>
<dbReference type="Pfam" id="PF00665">
    <property type="entry name" value="rve"/>
    <property type="match status" value="1"/>
</dbReference>
<name>A0ABQ4YGU0_9ASTR</name>
<dbReference type="InterPro" id="IPR039537">
    <property type="entry name" value="Retrotran_Ty1/copia-like"/>
</dbReference>
<feature type="region of interest" description="Disordered" evidence="3">
    <location>
        <begin position="723"/>
        <end position="760"/>
    </location>
</feature>
<dbReference type="EMBL" id="BQNB010010357">
    <property type="protein sequence ID" value="GJS76188.1"/>
    <property type="molecule type" value="Genomic_DNA"/>
</dbReference>
<evidence type="ECO:0000256" key="1">
    <source>
        <dbReference type="ARBA" id="ARBA00022723"/>
    </source>
</evidence>
<gene>
    <name evidence="5" type="ORF">Tco_0726069</name>
</gene>
<evidence type="ECO:0000313" key="5">
    <source>
        <dbReference type="EMBL" id="GJS76188.1"/>
    </source>
</evidence>
<evidence type="ECO:0000256" key="2">
    <source>
        <dbReference type="ARBA" id="ARBA00022801"/>
    </source>
</evidence>
<evidence type="ECO:0000256" key="3">
    <source>
        <dbReference type="SAM" id="MobiDB-lite"/>
    </source>
</evidence>
<reference evidence="5" key="2">
    <citation type="submission" date="2022-01" db="EMBL/GenBank/DDBJ databases">
        <authorList>
            <person name="Yamashiro T."/>
            <person name="Shiraishi A."/>
            <person name="Satake H."/>
            <person name="Nakayama K."/>
        </authorList>
    </citation>
    <scope>NUCLEOTIDE SEQUENCE</scope>
</reference>
<dbReference type="InterPro" id="IPR036397">
    <property type="entry name" value="RNaseH_sf"/>
</dbReference>
<proteinExistence type="predicted"/>
<accession>A0ABQ4YGU0</accession>
<organism evidence="5 6">
    <name type="scientific">Tanacetum coccineum</name>
    <dbReference type="NCBI Taxonomy" id="301880"/>
    <lineage>
        <taxon>Eukaryota</taxon>
        <taxon>Viridiplantae</taxon>
        <taxon>Streptophyta</taxon>
        <taxon>Embryophyta</taxon>
        <taxon>Tracheophyta</taxon>
        <taxon>Spermatophyta</taxon>
        <taxon>Magnoliopsida</taxon>
        <taxon>eudicotyledons</taxon>
        <taxon>Gunneridae</taxon>
        <taxon>Pentapetalae</taxon>
        <taxon>asterids</taxon>
        <taxon>campanulids</taxon>
        <taxon>Asterales</taxon>
        <taxon>Asteraceae</taxon>
        <taxon>Asteroideae</taxon>
        <taxon>Anthemideae</taxon>
        <taxon>Anthemidinae</taxon>
        <taxon>Tanacetum</taxon>
    </lineage>
</organism>
<dbReference type="Gene3D" id="3.30.420.10">
    <property type="entry name" value="Ribonuclease H-like superfamily/Ribonuclease H"/>
    <property type="match status" value="1"/>
</dbReference>
<dbReference type="InterPro" id="IPR001584">
    <property type="entry name" value="Integrase_cat-core"/>
</dbReference>
<keyword evidence="6" id="KW-1185">Reference proteome</keyword>
<feature type="domain" description="Integrase catalytic" evidence="4">
    <location>
        <begin position="1"/>
        <end position="157"/>
    </location>
</feature>
<evidence type="ECO:0000313" key="6">
    <source>
        <dbReference type="Proteomes" id="UP001151760"/>
    </source>
</evidence>
<protein>
    <submittedName>
        <fullName evidence="5">Retrovirus-related pol polyprotein from transposon TNT 1-94</fullName>
    </submittedName>
</protein>
<dbReference type="InterPro" id="IPR013103">
    <property type="entry name" value="RVT_2"/>
</dbReference>
<dbReference type="SUPFAM" id="SSF53098">
    <property type="entry name" value="Ribonuclease H-like"/>
    <property type="match status" value="1"/>
</dbReference>
<feature type="compositionally biased region" description="Polar residues" evidence="3">
    <location>
        <begin position="723"/>
        <end position="733"/>
    </location>
</feature>
<dbReference type="Proteomes" id="UP001151760">
    <property type="component" value="Unassembled WGS sequence"/>
</dbReference>
<comment type="caution">
    <text evidence="5">The sequence shown here is derived from an EMBL/GenBank/DDBJ whole genome shotgun (WGS) entry which is preliminary data.</text>
</comment>
<dbReference type="PROSITE" id="PS50994">
    <property type="entry name" value="INTEGRASE"/>
    <property type="match status" value="1"/>
</dbReference>
<dbReference type="Pfam" id="PF07727">
    <property type="entry name" value="RVT_2"/>
    <property type="match status" value="1"/>
</dbReference>
<keyword evidence="1" id="KW-0479">Metal-binding</keyword>
<dbReference type="PANTHER" id="PTHR42648">
    <property type="entry name" value="TRANSPOSASE, PUTATIVE-RELATED"/>
    <property type="match status" value="1"/>
</dbReference>